<evidence type="ECO:0000313" key="5">
    <source>
        <dbReference type="WBParaSite" id="SMUV_0000392901-mRNA-1"/>
    </source>
</evidence>
<dbReference type="InterPro" id="IPR018247">
    <property type="entry name" value="EF_Hand_1_Ca_BS"/>
</dbReference>
<dbReference type="PROSITE" id="PS00018">
    <property type="entry name" value="EF_HAND_1"/>
    <property type="match status" value="3"/>
</dbReference>
<dbReference type="STRING" id="451379.A0A0N5AHR7"/>
<dbReference type="PANTHER" id="PTHR23048:SF0">
    <property type="entry name" value="CALMODULIN LIKE 3"/>
    <property type="match status" value="1"/>
</dbReference>
<dbReference type="InterPro" id="IPR011992">
    <property type="entry name" value="EF-hand-dom_pair"/>
</dbReference>
<reference evidence="5" key="1">
    <citation type="submission" date="2017-02" db="UniProtKB">
        <authorList>
            <consortium name="WormBaseParasite"/>
        </authorList>
    </citation>
    <scope>IDENTIFICATION</scope>
</reference>
<organism evidence="4 5">
    <name type="scientific">Syphacia muris</name>
    <dbReference type="NCBI Taxonomy" id="451379"/>
    <lineage>
        <taxon>Eukaryota</taxon>
        <taxon>Metazoa</taxon>
        <taxon>Ecdysozoa</taxon>
        <taxon>Nematoda</taxon>
        <taxon>Chromadorea</taxon>
        <taxon>Rhabditida</taxon>
        <taxon>Spirurina</taxon>
        <taxon>Oxyuridomorpha</taxon>
        <taxon>Oxyuroidea</taxon>
        <taxon>Oxyuridae</taxon>
        <taxon>Syphacia</taxon>
    </lineage>
</organism>
<dbReference type="Gene3D" id="1.10.238.10">
    <property type="entry name" value="EF-hand"/>
    <property type="match status" value="2"/>
</dbReference>
<evidence type="ECO:0000256" key="2">
    <source>
        <dbReference type="ARBA" id="ARBA00022837"/>
    </source>
</evidence>
<evidence type="ECO:0000259" key="3">
    <source>
        <dbReference type="PROSITE" id="PS50222"/>
    </source>
</evidence>
<feature type="domain" description="EF-hand" evidence="3">
    <location>
        <begin position="50"/>
        <end position="85"/>
    </location>
</feature>
<dbReference type="PANTHER" id="PTHR23048">
    <property type="entry name" value="MYOSIN LIGHT CHAIN 1, 3"/>
    <property type="match status" value="1"/>
</dbReference>
<evidence type="ECO:0000313" key="4">
    <source>
        <dbReference type="Proteomes" id="UP000046393"/>
    </source>
</evidence>
<dbReference type="Proteomes" id="UP000046393">
    <property type="component" value="Unplaced"/>
</dbReference>
<dbReference type="InterPro" id="IPR002048">
    <property type="entry name" value="EF_hand_dom"/>
</dbReference>
<dbReference type="SMART" id="SM00054">
    <property type="entry name" value="EFh"/>
    <property type="match status" value="4"/>
</dbReference>
<feature type="domain" description="EF-hand" evidence="3">
    <location>
        <begin position="126"/>
        <end position="156"/>
    </location>
</feature>
<dbReference type="SUPFAM" id="SSF47473">
    <property type="entry name" value="EF-hand"/>
    <property type="match status" value="1"/>
</dbReference>
<feature type="domain" description="EF-hand" evidence="3">
    <location>
        <begin position="14"/>
        <end position="49"/>
    </location>
</feature>
<dbReference type="InterPro" id="IPR050230">
    <property type="entry name" value="CALM/Myosin/TropC-like"/>
</dbReference>
<dbReference type="PROSITE" id="PS50222">
    <property type="entry name" value="EF_HAND_2"/>
    <property type="match status" value="4"/>
</dbReference>
<sequence length="156" mass="18377">LIHHQFESTNSTLNLFTEYRKAFLFFDENHDGQITLKELESAMKRCGQHPSKIELKRILNEADKDSNGVITYDEFIALMKNSEKRAKFTKEQVREQFKFFDKDKDGFIEKSEMLQIVRELSLDNMFPEKVIEDMFLEADVDGDGKISFEGYRLFVT</sequence>
<dbReference type="FunFam" id="1.10.238.10:FF:000178">
    <property type="entry name" value="Calmodulin-2 A"/>
    <property type="match status" value="1"/>
</dbReference>
<name>A0A0N5AHR7_9BILA</name>
<keyword evidence="1" id="KW-0677">Repeat</keyword>
<feature type="domain" description="EF-hand" evidence="3">
    <location>
        <begin position="88"/>
        <end position="123"/>
    </location>
</feature>
<dbReference type="AlphaFoldDB" id="A0A0N5AHR7"/>
<dbReference type="Pfam" id="PF13499">
    <property type="entry name" value="EF-hand_7"/>
    <property type="match status" value="2"/>
</dbReference>
<evidence type="ECO:0000256" key="1">
    <source>
        <dbReference type="ARBA" id="ARBA00022737"/>
    </source>
</evidence>
<proteinExistence type="predicted"/>
<protein>
    <submittedName>
        <fullName evidence="5">Calmodulin</fullName>
    </submittedName>
</protein>
<keyword evidence="2" id="KW-0106">Calcium</keyword>
<dbReference type="CDD" id="cd00051">
    <property type="entry name" value="EFh"/>
    <property type="match status" value="2"/>
</dbReference>
<dbReference type="WBParaSite" id="SMUV_0000392901-mRNA-1">
    <property type="protein sequence ID" value="SMUV_0000392901-mRNA-1"/>
    <property type="gene ID" value="SMUV_0000392901"/>
</dbReference>
<dbReference type="GO" id="GO:0016460">
    <property type="term" value="C:myosin II complex"/>
    <property type="evidence" value="ECO:0007669"/>
    <property type="project" value="TreeGrafter"/>
</dbReference>
<dbReference type="PRINTS" id="PR01697">
    <property type="entry name" value="PARVALBUMIN"/>
</dbReference>
<keyword evidence="4" id="KW-1185">Reference proteome</keyword>
<dbReference type="GO" id="GO:0005509">
    <property type="term" value="F:calcium ion binding"/>
    <property type="evidence" value="ECO:0007669"/>
    <property type="project" value="InterPro"/>
</dbReference>
<accession>A0A0N5AHR7</accession>